<feature type="non-terminal residue" evidence="1">
    <location>
        <position position="1"/>
    </location>
</feature>
<protein>
    <submittedName>
        <fullName evidence="1">Uncharacterized protein</fullName>
    </submittedName>
</protein>
<reference evidence="1" key="1">
    <citation type="submission" date="2014-12" db="EMBL/GenBank/DDBJ databases">
        <title>Insight into the proteome of Arion vulgaris.</title>
        <authorList>
            <person name="Aradska J."/>
            <person name="Bulat T."/>
            <person name="Smidak R."/>
            <person name="Sarate P."/>
            <person name="Gangsoo J."/>
            <person name="Sialana F."/>
            <person name="Bilban M."/>
            <person name="Lubec G."/>
        </authorList>
    </citation>
    <scope>NUCLEOTIDE SEQUENCE</scope>
    <source>
        <tissue evidence="1">Skin</tissue>
    </source>
</reference>
<proteinExistence type="predicted"/>
<name>A0A0B6YRE9_9EUPU</name>
<dbReference type="EMBL" id="HACG01011195">
    <property type="protein sequence ID" value="CEK58060.1"/>
    <property type="molecule type" value="Transcribed_RNA"/>
</dbReference>
<organism evidence="1">
    <name type="scientific">Arion vulgaris</name>
    <dbReference type="NCBI Taxonomy" id="1028688"/>
    <lineage>
        <taxon>Eukaryota</taxon>
        <taxon>Metazoa</taxon>
        <taxon>Spiralia</taxon>
        <taxon>Lophotrochozoa</taxon>
        <taxon>Mollusca</taxon>
        <taxon>Gastropoda</taxon>
        <taxon>Heterobranchia</taxon>
        <taxon>Euthyneura</taxon>
        <taxon>Panpulmonata</taxon>
        <taxon>Eupulmonata</taxon>
        <taxon>Stylommatophora</taxon>
        <taxon>Helicina</taxon>
        <taxon>Arionoidea</taxon>
        <taxon>Arionidae</taxon>
        <taxon>Arion</taxon>
    </lineage>
</organism>
<gene>
    <name evidence="1" type="primary">ORF31873</name>
</gene>
<dbReference type="AlphaFoldDB" id="A0A0B6YRE9"/>
<sequence length="77" mass="8794">ASQFNEAVELRLKTTRDGPREPPYKLPKKITLKSCASFGLSDDTLDDLIESNIQYLESEVDTAKAKKNNQHFCFKIF</sequence>
<accession>A0A0B6YRE9</accession>
<evidence type="ECO:0000313" key="1">
    <source>
        <dbReference type="EMBL" id="CEK58060.1"/>
    </source>
</evidence>